<protein>
    <submittedName>
        <fullName evidence="1">Uncharacterized protein</fullName>
    </submittedName>
</protein>
<organism evidence="1">
    <name type="scientific">Rhizophora mucronata</name>
    <name type="common">Asiatic mangrove</name>
    <dbReference type="NCBI Taxonomy" id="61149"/>
    <lineage>
        <taxon>Eukaryota</taxon>
        <taxon>Viridiplantae</taxon>
        <taxon>Streptophyta</taxon>
        <taxon>Embryophyta</taxon>
        <taxon>Tracheophyta</taxon>
        <taxon>Spermatophyta</taxon>
        <taxon>Magnoliopsida</taxon>
        <taxon>eudicotyledons</taxon>
        <taxon>Gunneridae</taxon>
        <taxon>Pentapetalae</taxon>
        <taxon>rosids</taxon>
        <taxon>fabids</taxon>
        <taxon>Malpighiales</taxon>
        <taxon>Rhizophoraceae</taxon>
        <taxon>Rhizophora</taxon>
    </lineage>
</organism>
<name>A0A2P2QFJ6_RHIMU</name>
<dbReference type="EMBL" id="GGEC01085211">
    <property type="protein sequence ID" value="MBX65695.1"/>
    <property type="molecule type" value="Transcribed_RNA"/>
</dbReference>
<accession>A0A2P2QFJ6</accession>
<proteinExistence type="predicted"/>
<reference evidence="1" key="1">
    <citation type="submission" date="2018-02" db="EMBL/GenBank/DDBJ databases">
        <title>Rhizophora mucronata_Transcriptome.</title>
        <authorList>
            <person name="Meera S.P."/>
            <person name="Sreeshan A."/>
            <person name="Augustine A."/>
        </authorList>
    </citation>
    <scope>NUCLEOTIDE SEQUENCE</scope>
    <source>
        <tissue evidence="1">Leaf</tissue>
    </source>
</reference>
<evidence type="ECO:0000313" key="1">
    <source>
        <dbReference type="EMBL" id="MBX65695.1"/>
    </source>
</evidence>
<sequence>MVIQYWRDFWLFNA</sequence>